<evidence type="ECO:0000313" key="4">
    <source>
        <dbReference type="Proteomes" id="UP000245288"/>
    </source>
</evidence>
<evidence type="ECO:0000259" key="2">
    <source>
        <dbReference type="Pfam" id="PF01478"/>
    </source>
</evidence>
<feature type="transmembrane region" description="Helical" evidence="1">
    <location>
        <begin position="6"/>
        <end position="22"/>
    </location>
</feature>
<proteinExistence type="predicted"/>
<evidence type="ECO:0000313" key="3">
    <source>
        <dbReference type="EMBL" id="PWE85456.1"/>
    </source>
</evidence>
<feature type="transmembrane region" description="Helical" evidence="1">
    <location>
        <begin position="102"/>
        <end position="120"/>
    </location>
</feature>
<keyword evidence="1" id="KW-0472">Membrane</keyword>
<dbReference type="GO" id="GO:0004190">
    <property type="term" value="F:aspartic-type endopeptidase activity"/>
    <property type="evidence" value="ECO:0007669"/>
    <property type="project" value="InterPro"/>
</dbReference>
<comment type="caution">
    <text evidence="3">The sequence shown here is derived from an EMBL/GenBank/DDBJ whole genome shotgun (WGS) entry which is preliminary data.</text>
</comment>
<sequence length="226" mass="25896">MTEKIGSIIGTPVLLFFLYCCAREDHRLKLLSVRRFWVFGGIGLIWFLICKPFSWMELAGGAGLGLVLLWVSHVSKEQFGAGDAWIFFISGMFLGAEENMRLLLWSLIICGIYSMGMLLLKRRSRKERIAFAPFVLGAEVLLLLRKCQFRRGSLTVEASLIFPVLVLLLMFFLHTTISGFMQVEKQAEQIQQQQELDTTAVFWKNIHQNNIKEIITDSIKERTEAE</sequence>
<dbReference type="Pfam" id="PF01478">
    <property type="entry name" value="Peptidase_A24"/>
    <property type="match status" value="1"/>
</dbReference>
<dbReference type="EMBL" id="JRFU01000200">
    <property type="protein sequence ID" value="PWE85456.1"/>
    <property type="molecule type" value="Genomic_DNA"/>
</dbReference>
<dbReference type="OrthoDB" id="9789291at2"/>
<feature type="transmembrane region" description="Helical" evidence="1">
    <location>
        <begin position="154"/>
        <end position="173"/>
    </location>
</feature>
<dbReference type="InterPro" id="IPR000045">
    <property type="entry name" value="Prepilin_IV_endopep_pep"/>
</dbReference>
<feature type="domain" description="Prepilin type IV endopeptidase peptidase" evidence="2">
    <location>
        <begin position="13"/>
        <end position="114"/>
    </location>
</feature>
<reference evidence="3 4" key="1">
    <citation type="submission" date="2014-09" db="EMBL/GenBank/DDBJ databases">
        <title>Butyrate-producing bacteria isolated from human gut.</title>
        <authorList>
            <person name="Zhang Q."/>
            <person name="Zhao L."/>
        </authorList>
    </citation>
    <scope>NUCLEOTIDE SEQUENCE [LARGE SCALE GENOMIC DNA]</scope>
    <source>
        <strain evidence="3 4">21</strain>
    </source>
</reference>
<evidence type="ECO:0000256" key="1">
    <source>
        <dbReference type="SAM" id="Phobius"/>
    </source>
</evidence>
<keyword evidence="1" id="KW-0812">Transmembrane</keyword>
<dbReference type="RefSeq" id="WP_109216812.1">
    <property type="nucleotide sequence ID" value="NZ_CABMEW010000010.1"/>
</dbReference>
<feature type="transmembrane region" description="Helical" evidence="1">
    <location>
        <begin position="34"/>
        <end position="49"/>
    </location>
</feature>
<protein>
    <recommendedName>
        <fullName evidence="2">Prepilin type IV endopeptidase peptidase domain-containing protein</fullName>
    </recommendedName>
</protein>
<gene>
    <name evidence="3" type="ORF">LG34_15825</name>
</gene>
<name>A0A2V1JN32_EUBRA</name>
<keyword evidence="1" id="KW-1133">Transmembrane helix</keyword>
<dbReference type="AlphaFoldDB" id="A0A2V1JN32"/>
<keyword evidence="4" id="KW-1185">Reference proteome</keyword>
<dbReference type="Proteomes" id="UP000245288">
    <property type="component" value="Unassembled WGS sequence"/>
</dbReference>
<organism evidence="3 4">
    <name type="scientific">Eubacterium ramulus</name>
    <dbReference type="NCBI Taxonomy" id="39490"/>
    <lineage>
        <taxon>Bacteria</taxon>
        <taxon>Bacillati</taxon>
        <taxon>Bacillota</taxon>
        <taxon>Clostridia</taxon>
        <taxon>Eubacteriales</taxon>
        <taxon>Eubacteriaceae</taxon>
        <taxon>Eubacterium</taxon>
    </lineage>
</organism>
<dbReference type="GO" id="GO:0016020">
    <property type="term" value="C:membrane"/>
    <property type="evidence" value="ECO:0007669"/>
    <property type="project" value="InterPro"/>
</dbReference>
<accession>A0A2V1JN32</accession>